<accession>A0ABP9D8V3</accession>
<organism evidence="1 2">
    <name type="scientific">Algivirga pacifica</name>
    <dbReference type="NCBI Taxonomy" id="1162670"/>
    <lineage>
        <taxon>Bacteria</taxon>
        <taxon>Pseudomonadati</taxon>
        <taxon>Bacteroidota</taxon>
        <taxon>Cytophagia</taxon>
        <taxon>Cytophagales</taxon>
        <taxon>Flammeovirgaceae</taxon>
        <taxon>Algivirga</taxon>
    </lineage>
</organism>
<keyword evidence="2" id="KW-1185">Reference proteome</keyword>
<dbReference type="EMBL" id="BAABJX010000032">
    <property type="protein sequence ID" value="GAA4835212.1"/>
    <property type="molecule type" value="Genomic_DNA"/>
</dbReference>
<reference evidence="2" key="1">
    <citation type="journal article" date="2019" name="Int. J. Syst. Evol. Microbiol.">
        <title>The Global Catalogue of Microorganisms (GCM) 10K type strain sequencing project: providing services to taxonomists for standard genome sequencing and annotation.</title>
        <authorList>
            <consortium name="The Broad Institute Genomics Platform"/>
            <consortium name="The Broad Institute Genome Sequencing Center for Infectious Disease"/>
            <person name="Wu L."/>
            <person name="Ma J."/>
        </authorList>
    </citation>
    <scope>NUCLEOTIDE SEQUENCE [LARGE SCALE GENOMIC DNA]</scope>
    <source>
        <strain evidence="2">JCM 18326</strain>
    </source>
</reference>
<name>A0ABP9D8V3_9BACT</name>
<sequence>MECTLRVVVLVVVEGDGQKFAAVISFQRFIVNGLFCNKWYLLLYYMDKTNRLLEKCYVGVCVKKGLQ</sequence>
<proteinExistence type="predicted"/>
<comment type="caution">
    <text evidence="1">The sequence shown here is derived from an EMBL/GenBank/DDBJ whole genome shotgun (WGS) entry which is preliminary data.</text>
</comment>
<evidence type="ECO:0000313" key="1">
    <source>
        <dbReference type="EMBL" id="GAA4835212.1"/>
    </source>
</evidence>
<dbReference type="Proteomes" id="UP001500298">
    <property type="component" value="Unassembled WGS sequence"/>
</dbReference>
<evidence type="ECO:0000313" key="2">
    <source>
        <dbReference type="Proteomes" id="UP001500298"/>
    </source>
</evidence>
<gene>
    <name evidence="1" type="ORF">GCM10023331_20540</name>
</gene>
<protein>
    <submittedName>
        <fullName evidence="1">Uncharacterized protein</fullName>
    </submittedName>
</protein>